<name>A0A813ICG2_POLGL</name>
<sequence>VWTQILHGCWSQNPRSPASCLAVAVLAQNSPSGALGSGRHLEIKIPSAAPKASESMDFLQQLDEASLRKQQYAEQERAAKALIKEFQKKCSLAAQKGETECRHEDNMFFYNGNFPNDESLMLLDQKLRETFGPDSQTWVSFSDGGQGIILAATWPEPTRRAPRSNLISQCPVCLCRAEIVALTPCGHVLCVSCSTIFLR</sequence>
<dbReference type="Gene3D" id="3.30.40.10">
    <property type="entry name" value="Zinc/RING finger domain, C3HC4 (zinc finger)"/>
    <property type="match status" value="1"/>
</dbReference>
<feature type="non-terminal residue" evidence="1">
    <location>
        <position position="1"/>
    </location>
</feature>
<dbReference type="InterPro" id="IPR013083">
    <property type="entry name" value="Znf_RING/FYVE/PHD"/>
</dbReference>
<evidence type="ECO:0000313" key="1">
    <source>
        <dbReference type="EMBL" id="CAE8648501.1"/>
    </source>
</evidence>
<dbReference type="CDD" id="cd16449">
    <property type="entry name" value="RING-HC"/>
    <property type="match status" value="1"/>
</dbReference>
<dbReference type="SUPFAM" id="SSF57850">
    <property type="entry name" value="RING/U-box"/>
    <property type="match status" value="1"/>
</dbReference>
<protein>
    <submittedName>
        <fullName evidence="1">Uncharacterized protein</fullName>
    </submittedName>
</protein>
<dbReference type="EMBL" id="CAJNNW010006648">
    <property type="protein sequence ID" value="CAE8648501.1"/>
    <property type="molecule type" value="Genomic_DNA"/>
</dbReference>
<reference evidence="1" key="1">
    <citation type="submission" date="2021-02" db="EMBL/GenBank/DDBJ databases">
        <authorList>
            <person name="Dougan E. K."/>
            <person name="Rhodes N."/>
            <person name="Thang M."/>
            <person name="Chan C."/>
        </authorList>
    </citation>
    <scope>NUCLEOTIDE SEQUENCE</scope>
</reference>
<proteinExistence type="predicted"/>
<organism evidence="1 2">
    <name type="scientific">Polarella glacialis</name>
    <name type="common">Dinoflagellate</name>
    <dbReference type="NCBI Taxonomy" id="89957"/>
    <lineage>
        <taxon>Eukaryota</taxon>
        <taxon>Sar</taxon>
        <taxon>Alveolata</taxon>
        <taxon>Dinophyceae</taxon>
        <taxon>Suessiales</taxon>
        <taxon>Suessiaceae</taxon>
        <taxon>Polarella</taxon>
    </lineage>
</organism>
<feature type="non-terminal residue" evidence="1">
    <location>
        <position position="199"/>
    </location>
</feature>
<dbReference type="Proteomes" id="UP000626109">
    <property type="component" value="Unassembled WGS sequence"/>
</dbReference>
<dbReference type="AlphaFoldDB" id="A0A813ICG2"/>
<evidence type="ECO:0000313" key="2">
    <source>
        <dbReference type="Proteomes" id="UP000626109"/>
    </source>
</evidence>
<accession>A0A813ICG2</accession>
<gene>
    <name evidence="1" type="ORF">PGLA2088_LOCUS6619</name>
</gene>
<comment type="caution">
    <text evidence="1">The sequence shown here is derived from an EMBL/GenBank/DDBJ whole genome shotgun (WGS) entry which is preliminary data.</text>
</comment>